<protein>
    <recommendedName>
        <fullName evidence="5">Protein-glutamate methylesterase/protein-glutamine glutaminase</fullName>
        <ecNumber evidence="5">3.1.1.61</ecNumber>
        <ecNumber evidence="5">3.5.1.44</ecNumber>
    </recommendedName>
</protein>
<evidence type="ECO:0000256" key="1">
    <source>
        <dbReference type="ARBA" id="ARBA00022490"/>
    </source>
</evidence>
<evidence type="ECO:0000256" key="7">
    <source>
        <dbReference type="PROSITE-ProRule" id="PRU00169"/>
    </source>
</evidence>
<dbReference type="SUPFAM" id="SSF52738">
    <property type="entry name" value="Methylesterase CheB, C-terminal domain"/>
    <property type="match status" value="1"/>
</dbReference>
<evidence type="ECO:0000259" key="9">
    <source>
        <dbReference type="PROSITE" id="PS50122"/>
    </source>
</evidence>
<dbReference type="NCBIfam" id="NF001965">
    <property type="entry name" value="PRK00742.1"/>
    <property type="match status" value="1"/>
</dbReference>
<organism evidence="10 11">
    <name type="scientific">Iningainema tapete BLCC-T55</name>
    <dbReference type="NCBI Taxonomy" id="2748662"/>
    <lineage>
        <taxon>Bacteria</taxon>
        <taxon>Bacillati</taxon>
        <taxon>Cyanobacteriota</taxon>
        <taxon>Cyanophyceae</taxon>
        <taxon>Nostocales</taxon>
        <taxon>Scytonemataceae</taxon>
        <taxon>Iningainema tapete</taxon>
    </lineage>
</organism>
<keyword evidence="3 5" id="KW-0378">Hydrolase</keyword>
<evidence type="ECO:0000256" key="6">
    <source>
        <dbReference type="PROSITE-ProRule" id="PRU00050"/>
    </source>
</evidence>
<feature type="active site" evidence="5 6">
    <location>
        <position position="182"/>
    </location>
</feature>
<evidence type="ECO:0000313" key="10">
    <source>
        <dbReference type="EMBL" id="MBD2774156.1"/>
    </source>
</evidence>
<dbReference type="Gene3D" id="3.40.50.2300">
    <property type="match status" value="1"/>
</dbReference>
<evidence type="ECO:0000259" key="8">
    <source>
        <dbReference type="PROSITE" id="PS50110"/>
    </source>
</evidence>
<dbReference type="InterPro" id="IPR008248">
    <property type="entry name" value="CheB-like"/>
</dbReference>
<comment type="catalytic activity">
    <reaction evidence="5">
        <text>L-glutaminyl-[protein] + H2O = L-glutamyl-[protein] + NH4(+)</text>
        <dbReference type="Rhea" id="RHEA:16441"/>
        <dbReference type="Rhea" id="RHEA-COMP:10207"/>
        <dbReference type="Rhea" id="RHEA-COMP:10208"/>
        <dbReference type="ChEBI" id="CHEBI:15377"/>
        <dbReference type="ChEBI" id="CHEBI:28938"/>
        <dbReference type="ChEBI" id="CHEBI:29973"/>
        <dbReference type="ChEBI" id="CHEBI:30011"/>
        <dbReference type="EC" id="3.5.1.44"/>
    </reaction>
</comment>
<proteinExistence type="inferred from homology"/>
<feature type="domain" description="CheB-type methylesterase" evidence="9">
    <location>
        <begin position="143"/>
        <end position="333"/>
    </location>
</feature>
<dbReference type="Gene3D" id="3.40.50.180">
    <property type="entry name" value="Methylesterase CheB, C-terminal domain"/>
    <property type="match status" value="1"/>
</dbReference>
<dbReference type="PROSITE" id="PS50110">
    <property type="entry name" value="RESPONSE_REGULATORY"/>
    <property type="match status" value="1"/>
</dbReference>
<dbReference type="AlphaFoldDB" id="A0A8J6XN94"/>
<dbReference type="InterPro" id="IPR035909">
    <property type="entry name" value="CheB_C"/>
</dbReference>
<dbReference type="EC" id="3.1.1.61" evidence="5"/>
<dbReference type="InterPro" id="IPR011006">
    <property type="entry name" value="CheY-like_superfamily"/>
</dbReference>
<dbReference type="GO" id="GO:0006935">
    <property type="term" value="P:chemotaxis"/>
    <property type="evidence" value="ECO:0007669"/>
    <property type="project" value="UniProtKB-UniRule"/>
</dbReference>
<dbReference type="GO" id="GO:0050568">
    <property type="term" value="F:protein-glutamine glutaminase activity"/>
    <property type="evidence" value="ECO:0007669"/>
    <property type="project" value="UniProtKB-UniRule"/>
</dbReference>
<dbReference type="InterPro" id="IPR001789">
    <property type="entry name" value="Sig_transdc_resp-reg_receiver"/>
</dbReference>
<keyword evidence="11" id="KW-1185">Reference proteome</keyword>
<comment type="PTM">
    <text evidence="5">Phosphorylated by CheA. Phosphorylation of the N-terminal regulatory domain activates the methylesterase activity.</text>
</comment>
<keyword evidence="2 5" id="KW-0145">Chemotaxis</keyword>
<gene>
    <name evidence="5" type="primary">cheB</name>
    <name evidence="10" type="ORF">ICL16_19270</name>
</gene>
<dbReference type="SMART" id="SM00448">
    <property type="entry name" value="REC"/>
    <property type="match status" value="1"/>
</dbReference>
<dbReference type="CDD" id="cd17541">
    <property type="entry name" value="REC_CheB-like"/>
    <property type="match status" value="1"/>
</dbReference>
<name>A0A8J6XN94_9CYAN</name>
<dbReference type="GO" id="GO:0005737">
    <property type="term" value="C:cytoplasm"/>
    <property type="evidence" value="ECO:0007669"/>
    <property type="project" value="UniProtKB-SubCell"/>
</dbReference>
<dbReference type="PANTHER" id="PTHR42872">
    <property type="entry name" value="PROTEIN-GLUTAMATE METHYLESTERASE/PROTEIN-GLUTAMINE GLUTAMINASE"/>
    <property type="match status" value="1"/>
</dbReference>
<feature type="active site" evidence="5 6">
    <location>
        <position position="275"/>
    </location>
</feature>
<dbReference type="SUPFAM" id="SSF52172">
    <property type="entry name" value="CheY-like"/>
    <property type="match status" value="1"/>
</dbReference>
<feature type="modified residue" description="4-aspartylphosphate" evidence="5 7">
    <location>
        <position position="53"/>
    </location>
</feature>
<dbReference type="CDD" id="cd16432">
    <property type="entry name" value="CheB_Rec"/>
    <property type="match status" value="1"/>
</dbReference>
<dbReference type="EMBL" id="JACXAE010000064">
    <property type="protein sequence ID" value="MBD2774156.1"/>
    <property type="molecule type" value="Genomic_DNA"/>
</dbReference>
<comment type="similarity">
    <text evidence="5">Belongs to the CheB family.</text>
</comment>
<sequence length="335" mass="35485">MRIAIVNDMPIAQEALRRVLVTIPEYEIAWIAGDGVSAVTKCAADTPDLILMDLFMPIMNGVEATRQIMANSPCPILIVTSAVSDRMSQVFEAMGYGALDAINTPVLNPDGSISGDAVLAKIATIAKLSGKSAHRNPKSKSNSKSLPPLLAIGSSTGGPQALATLLSGLSKNFSAGVVIIQHVDSQFASGLAEWLSNYSPLPIRLAVAGEQIQPGKVLIAATNDHLVLQPTLVLKYTKEPRDFPYRPSVDVFFNSVAQHWHGKGVGVLLTGMGRDGGEGMKALRSVGWHTIAQDQATSVVYGMPKAAADLKAAVEILPINAIAKACQEHLSRLSF</sequence>
<evidence type="ECO:0000313" key="11">
    <source>
        <dbReference type="Proteomes" id="UP000629098"/>
    </source>
</evidence>
<dbReference type="InterPro" id="IPR000673">
    <property type="entry name" value="Sig_transdc_resp-reg_Me-estase"/>
</dbReference>
<reference evidence="10" key="1">
    <citation type="submission" date="2020-09" db="EMBL/GenBank/DDBJ databases">
        <title>Iningainema tapete sp. nov. (Scytonemataceae, Cyanobacteria) from greenhouses in central Florida (USA) produces two types of nodularin with biosynthetic potential for microcystin-LR and anabaenopeptins.</title>
        <authorList>
            <person name="Berthold D.E."/>
            <person name="Lefler F.W."/>
            <person name="Huang I.-S."/>
            <person name="Abdulla H."/>
            <person name="Zimba P.V."/>
            <person name="Laughinghouse H.D. IV."/>
        </authorList>
    </citation>
    <scope>NUCLEOTIDE SEQUENCE</scope>
    <source>
        <strain evidence="10">BLCCT55</strain>
    </source>
</reference>
<evidence type="ECO:0000256" key="4">
    <source>
        <dbReference type="ARBA" id="ARBA00048267"/>
    </source>
</evidence>
<comment type="catalytic activity">
    <reaction evidence="4 5">
        <text>[protein]-L-glutamate 5-O-methyl ester + H2O = L-glutamyl-[protein] + methanol + H(+)</text>
        <dbReference type="Rhea" id="RHEA:23236"/>
        <dbReference type="Rhea" id="RHEA-COMP:10208"/>
        <dbReference type="Rhea" id="RHEA-COMP:10311"/>
        <dbReference type="ChEBI" id="CHEBI:15377"/>
        <dbReference type="ChEBI" id="CHEBI:15378"/>
        <dbReference type="ChEBI" id="CHEBI:17790"/>
        <dbReference type="ChEBI" id="CHEBI:29973"/>
        <dbReference type="ChEBI" id="CHEBI:82795"/>
        <dbReference type="EC" id="3.1.1.61"/>
    </reaction>
</comment>
<dbReference type="NCBIfam" id="NF009206">
    <property type="entry name" value="PRK12555.1"/>
    <property type="match status" value="1"/>
</dbReference>
<dbReference type="RefSeq" id="WP_190830796.1">
    <property type="nucleotide sequence ID" value="NZ_CAWPPI010000064.1"/>
</dbReference>
<keyword evidence="1 5" id="KW-0963">Cytoplasm</keyword>
<dbReference type="PANTHER" id="PTHR42872:SF6">
    <property type="entry name" value="PROTEIN-GLUTAMATE METHYLESTERASE_PROTEIN-GLUTAMINE GLUTAMINASE"/>
    <property type="match status" value="1"/>
</dbReference>
<comment type="subcellular location">
    <subcellularLocation>
        <location evidence="5">Cytoplasm</location>
    </subcellularLocation>
</comment>
<dbReference type="PROSITE" id="PS50122">
    <property type="entry name" value="CHEB"/>
    <property type="match status" value="1"/>
</dbReference>
<comment type="caution">
    <text evidence="10">The sequence shown here is derived from an EMBL/GenBank/DDBJ whole genome shotgun (WGS) entry which is preliminary data.</text>
</comment>
<dbReference type="Proteomes" id="UP000629098">
    <property type="component" value="Unassembled WGS sequence"/>
</dbReference>
<evidence type="ECO:0000256" key="2">
    <source>
        <dbReference type="ARBA" id="ARBA00022500"/>
    </source>
</evidence>
<accession>A0A8J6XN94</accession>
<keyword evidence="5 7" id="KW-0597">Phosphoprotein</keyword>
<dbReference type="EC" id="3.5.1.44" evidence="5"/>
<dbReference type="GO" id="GO:0000156">
    <property type="term" value="F:phosphorelay response regulator activity"/>
    <property type="evidence" value="ECO:0007669"/>
    <property type="project" value="InterPro"/>
</dbReference>
<dbReference type="Pfam" id="PF01339">
    <property type="entry name" value="CheB_methylest"/>
    <property type="match status" value="1"/>
</dbReference>
<dbReference type="PIRSF" id="PIRSF000876">
    <property type="entry name" value="RR_chemtxs_CheB"/>
    <property type="match status" value="1"/>
</dbReference>
<evidence type="ECO:0000256" key="5">
    <source>
        <dbReference type="HAMAP-Rule" id="MF_00099"/>
    </source>
</evidence>
<dbReference type="HAMAP" id="MF_00099">
    <property type="entry name" value="CheB_chemtxs"/>
    <property type="match status" value="1"/>
</dbReference>
<feature type="domain" description="Response regulatory" evidence="8">
    <location>
        <begin position="2"/>
        <end position="119"/>
    </location>
</feature>
<comment type="function">
    <text evidence="5">Involved in chemotaxis. Part of a chemotaxis signal transduction system that modulates chemotaxis in response to various stimuli. Catalyzes the demethylation of specific methylglutamate residues introduced into the chemoreceptors (methyl-accepting chemotaxis proteins or MCP) by CheR. Also mediates the irreversible deamidation of specific glutamine residues to glutamic acid.</text>
</comment>
<comment type="domain">
    <text evidence="5">Contains a C-terminal catalytic domain, and an N-terminal region which modulates catalytic activity.</text>
</comment>
<dbReference type="Pfam" id="PF00072">
    <property type="entry name" value="Response_reg"/>
    <property type="match status" value="1"/>
</dbReference>
<feature type="active site" evidence="5 6">
    <location>
        <position position="155"/>
    </location>
</feature>
<evidence type="ECO:0000256" key="3">
    <source>
        <dbReference type="ARBA" id="ARBA00022801"/>
    </source>
</evidence>
<dbReference type="GO" id="GO:0008984">
    <property type="term" value="F:protein-glutamate methylesterase activity"/>
    <property type="evidence" value="ECO:0007669"/>
    <property type="project" value="UniProtKB-UniRule"/>
</dbReference>